<dbReference type="EMBL" id="SFAZ01000221">
    <property type="protein sequence ID" value="TRU71308.1"/>
    <property type="molecule type" value="Genomic_DNA"/>
</dbReference>
<gene>
    <name evidence="1" type="ORF">EWV77_15395</name>
</gene>
<evidence type="ECO:0000313" key="2">
    <source>
        <dbReference type="Proteomes" id="UP000320674"/>
    </source>
</evidence>
<comment type="caution">
    <text evidence="1">The sequence shown here is derived from an EMBL/GenBank/DDBJ whole genome shotgun (WGS) entry which is preliminary data.</text>
</comment>
<protein>
    <submittedName>
        <fullName evidence="1">Uncharacterized protein</fullName>
    </submittedName>
</protein>
<evidence type="ECO:0000313" key="1">
    <source>
        <dbReference type="EMBL" id="TRU71308.1"/>
    </source>
</evidence>
<name>A0A552HJB5_MICVR</name>
<accession>A0A552HJB5</accession>
<sequence>MTPGIVTVFGYRLRFGRQMLAVIFKQQLYIIFFNDHLPNDIYFLSRLIAKVCCCRYLINHRFSFINCRG</sequence>
<dbReference type="Proteomes" id="UP000320674">
    <property type="component" value="Unassembled WGS sequence"/>
</dbReference>
<dbReference type="AlphaFoldDB" id="A0A552HJB5"/>
<reference evidence="1 2" key="1">
    <citation type="submission" date="2019-01" db="EMBL/GenBank/DDBJ databases">
        <title>Coherence of Microcystis species and biogeography revealed through population genomics.</title>
        <authorList>
            <person name="Perez-Carrascal O.M."/>
            <person name="Terrat Y."/>
            <person name="Giani A."/>
            <person name="Fortin N."/>
            <person name="Tromas N."/>
            <person name="Shapiro B.J."/>
        </authorList>
    </citation>
    <scope>NUCLEOTIDE SEQUENCE [LARGE SCALE GENOMIC DNA]</scope>
    <source>
        <strain evidence="1">Mv_BB_P_19951000_S68D</strain>
    </source>
</reference>
<proteinExistence type="predicted"/>
<organism evidence="1 2">
    <name type="scientific">Microcystis viridis Mv_BB_P_19951000_S68D</name>
    <dbReference type="NCBI Taxonomy" id="2486270"/>
    <lineage>
        <taxon>Bacteria</taxon>
        <taxon>Bacillati</taxon>
        <taxon>Cyanobacteriota</taxon>
        <taxon>Cyanophyceae</taxon>
        <taxon>Oscillatoriophycideae</taxon>
        <taxon>Chroococcales</taxon>
        <taxon>Microcystaceae</taxon>
        <taxon>Microcystis</taxon>
    </lineage>
</organism>